<dbReference type="GO" id="GO:0006014">
    <property type="term" value="P:D-ribose metabolic process"/>
    <property type="evidence" value="ECO:0007669"/>
    <property type="project" value="TreeGrafter"/>
</dbReference>
<dbReference type="CDD" id="cd01398">
    <property type="entry name" value="RPI_A"/>
    <property type="match status" value="1"/>
</dbReference>
<dbReference type="GO" id="GO:0009052">
    <property type="term" value="P:pentose-phosphate shunt, non-oxidative branch"/>
    <property type="evidence" value="ECO:0007669"/>
    <property type="project" value="UniProtKB-UniRule"/>
</dbReference>
<dbReference type="EMBL" id="FRAW01000004">
    <property type="protein sequence ID" value="SHK33905.1"/>
    <property type="molecule type" value="Genomic_DNA"/>
</dbReference>
<proteinExistence type="inferred from homology"/>
<keyword evidence="2 3" id="KW-0413">Isomerase</keyword>
<organism evidence="4 5">
    <name type="scientific">Fibrobacter intestinalis</name>
    <dbReference type="NCBI Taxonomy" id="28122"/>
    <lineage>
        <taxon>Bacteria</taxon>
        <taxon>Pseudomonadati</taxon>
        <taxon>Fibrobacterota</taxon>
        <taxon>Fibrobacteria</taxon>
        <taxon>Fibrobacterales</taxon>
        <taxon>Fibrobacteraceae</taxon>
        <taxon>Fibrobacter</taxon>
    </lineage>
</organism>
<feature type="binding site" evidence="3">
    <location>
        <begin position="98"/>
        <end position="101"/>
    </location>
    <ligand>
        <name>substrate</name>
    </ligand>
</feature>
<sequence>MADLNELKKNAGILAANKIESGMTVGLGTGSTAAYMVARLGERIQTEGLKIQAVSTSWSTTIQCRQLGIPLMDLGDAEHLDIAIDGADEIDPQKNLIKGRGAAHLLEKIVASMADHYIIIADDGKKVKQLGEKFAVPLEILPNAIASVTYKVHKLGADLQIRMGAPGKDGPVISDSGNLIADAKFGTINDPEKLDSELNKIPGLLGHGLFIGMANKVILATPNGIEEW</sequence>
<dbReference type="SUPFAM" id="SSF75445">
    <property type="entry name" value="D-ribose-5-phosphate isomerase (RpiA), lid domain"/>
    <property type="match status" value="1"/>
</dbReference>
<comment type="subunit">
    <text evidence="3">Homodimer.</text>
</comment>
<dbReference type="InterPro" id="IPR004788">
    <property type="entry name" value="Ribose5P_isomerase_type_A"/>
</dbReference>
<dbReference type="Pfam" id="PF06026">
    <property type="entry name" value="Rib_5-P_isom_A"/>
    <property type="match status" value="1"/>
</dbReference>
<keyword evidence="5" id="KW-1185">Reference proteome</keyword>
<dbReference type="Gene3D" id="3.40.50.1360">
    <property type="match status" value="1"/>
</dbReference>
<dbReference type="UniPathway" id="UPA00115">
    <property type="reaction ID" value="UER00412"/>
</dbReference>
<comment type="function">
    <text evidence="3">Catalyzes the reversible conversion of ribose-5-phosphate to ribulose 5-phosphate.</text>
</comment>
<dbReference type="NCBIfam" id="NF001924">
    <property type="entry name" value="PRK00702.1"/>
    <property type="match status" value="1"/>
</dbReference>
<feature type="binding site" evidence="3">
    <location>
        <begin position="29"/>
        <end position="32"/>
    </location>
    <ligand>
        <name>substrate</name>
    </ligand>
</feature>
<protein>
    <recommendedName>
        <fullName evidence="3">Ribose-5-phosphate isomerase A</fullName>
        <ecNumber evidence="3">5.3.1.6</ecNumber>
    </recommendedName>
    <alternativeName>
        <fullName evidence="3">Phosphoriboisomerase A</fullName>
        <shortName evidence="3">PRI</shortName>
    </alternativeName>
</protein>
<dbReference type="RefSeq" id="WP_073302688.1">
    <property type="nucleotide sequence ID" value="NZ_FRAW01000004.1"/>
</dbReference>
<gene>
    <name evidence="3" type="primary">rpiA</name>
    <name evidence="4" type="ORF">SAMN05720469_10460</name>
</gene>
<dbReference type="NCBIfam" id="TIGR00021">
    <property type="entry name" value="rpiA"/>
    <property type="match status" value="1"/>
</dbReference>
<dbReference type="Gene3D" id="3.30.70.260">
    <property type="match status" value="1"/>
</dbReference>
<dbReference type="Proteomes" id="UP000184275">
    <property type="component" value="Unassembled WGS sequence"/>
</dbReference>
<dbReference type="GO" id="GO:0005829">
    <property type="term" value="C:cytosol"/>
    <property type="evidence" value="ECO:0007669"/>
    <property type="project" value="TreeGrafter"/>
</dbReference>
<evidence type="ECO:0000256" key="1">
    <source>
        <dbReference type="ARBA" id="ARBA00001713"/>
    </source>
</evidence>
<dbReference type="PANTHER" id="PTHR11934">
    <property type="entry name" value="RIBOSE-5-PHOSPHATE ISOMERASE"/>
    <property type="match status" value="1"/>
</dbReference>
<evidence type="ECO:0000256" key="2">
    <source>
        <dbReference type="ARBA" id="ARBA00023235"/>
    </source>
</evidence>
<reference evidence="5" key="1">
    <citation type="submission" date="2016-11" db="EMBL/GenBank/DDBJ databases">
        <authorList>
            <person name="Varghese N."/>
            <person name="Submissions S."/>
        </authorList>
    </citation>
    <scope>NUCLEOTIDE SEQUENCE [LARGE SCALE GENOMIC DNA]</scope>
    <source>
        <strain evidence="5">UWOS</strain>
    </source>
</reference>
<dbReference type="SUPFAM" id="SSF100950">
    <property type="entry name" value="NagB/RpiA/CoA transferase-like"/>
    <property type="match status" value="1"/>
</dbReference>
<accession>A0A1M6RN72</accession>
<dbReference type="GO" id="GO:0004751">
    <property type="term" value="F:ribose-5-phosphate isomerase activity"/>
    <property type="evidence" value="ECO:0007669"/>
    <property type="project" value="UniProtKB-UniRule"/>
</dbReference>
<dbReference type="HAMAP" id="MF_00170">
    <property type="entry name" value="Rib_5P_isom_A"/>
    <property type="match status" value="1"/>
</dbReference>
<name>A0A1M6RN72_9BACT</name>
<evidence type="ECO:0000313" key="4">
    <source>
        <dbReference type="EMBL" id="SHK33905.1"/>
    </source>
</evidence>
<evidence type="ECO:0000256" key="3">
    <source>
        <dbReference type="HAMAP-Rule" id="MF_00170"/>
    </source>
</evidence>
<dbReference type="EC" id="5.3.1.6" evidence="3"/>
<feature type="binding site" evidence="3">
    <location>
        <begin position="85"/>
        <end position="88"/>
    </location>
    <ligand>
        <name>substrate</name>
    </ligand>
</feature>
<comment type="similarity">
    <text evidence="3">Belongs to the ribose 5-phosphate isomerase family.</text>
</comment>
<feature type="active site" description="Proton acceptor" evidence="3">
    <location>
        <position position="107"/>
    </location>
</feature>
<dbReference type="FunFam" id="3.40.50.1360:FF:000001">
    <property type="entry name" value="Ribose-5-phosphate isomerase A"/>
    <property type="match status" value="1"/>
</dbReference>
<dbReference type="InterPro" id="IPR020672">
    <property type="entry name" value="Ribose5P_isomerase_typA_subgr"/>
</dbReference>
<dbReference type="InterPro" id="IPR037171">
    <property type="entry name" value="NagB/RpiA_transferase-like"/>
</dbReference>
<comment type="catalytic activity">
    <reaction evidence="1 3">
        <text>aldehydo-D-ribose 5-phosphate = D-ribulose 5-phosphate</text>
        <dbReference type="Rhea" id="RHEA:14657"/>
        <dbReference type="ChEBI" id="CHEBI:58121"/>
        <dbReference type="ChEBI" id="CHEBI:58273"/>
        <dbReference type="EC" id="5.3.1.6"/>
    </reaction>
</comment>
<feature type="binding site" evidence="3">
    <location>
        <position position="125"/>
    </location>
    <ligand>
        <name>substrate</name>
    </ligand>
</feature>
<evidence type="ECO:0000313" key="5">
    <source>
        <dbReference type="Proteomes" id="UP000184275"/>
    </source>
</evidence>
<dbReference type="AlphaFoldDB" id="A0A1M6RN72"/>
<dbReference type="PANTHER" id="PTHR11934:SF0">
    <property type="entry name" value="RIBOSE-5-PHOSPHATE ISOMERASE"/>
    <property type="match status" value="1"/>
</dbReference>
<comment type="pathway">
    <text evidence="3">Carbohydrate degradation; pentose phosphate pathway; D-ribose 5-phosphate from D-ribulose 5-phosphate (non-oxidative stage): step 1/1.</text>
</comment>